<protein>
    <recommendedName>
        <fullName evidence="4">LemA protein</fullName>
    </recommendedName>
</protein>
<keyword evidence="1" id="KW-0472">Membrane</keyword>
<gene>
    <name evidence="2" type="ORF">PF327_10715</name>
</gene>
<evidence type="ECO:0008006" key="4">
    <source>
        <dbReference type="Google" id="ProtNLM"/>
    </source>
</evidence>
<organism evidence="2 3">
    <name type="scientific">Sulfurovum xiamenensis</name>
    <dbReference type="NCBI Taxonomy" id="3019066"/>
    <lineage>
        <taxon>Bacteria</taxon>
        <taxon>Pseudomonadati</taxon>
        <taxon>Campylobacterota</taxon>
        <taxon>Epsilonproteobacteria</taxon>
        <taxon>Campylobacterales</taxon>
        <taxon>Sulfurovaceae</taxon>
        <taxon>Sulfurovum</taxon>
    </lineage>
</organism>
<evidence type="ECO:0000256" key="1">
    <source>
        <dbReference type="SAM" id="Phobius"/>
    </source>
</evidence>
<evidence type="ECO:0000313" key="2">
    <source>
        <dbReference type="EMBL" id="MDM5264666.1"/>
    </source>
</evidence>
<dbReference type="RefSeq" id="WP_289402565.1">
    <property type="nucleotide sequence ID" value="NZ_JAQIBC010000012.1"/>
</dbReference>
<keyword evidence="1" id="KW-1133">Transmembrane helix</keyword>
<accession>A0ABT7QUB5</accession>
<sequence>MNKILIWVILVMLVSGIATIGTLYLKVQSQADTIDLRDQAIEAYEELIKVVPYNALAKERKDNANTEINATLSTTHSVSDGHYRM</sequence>
<dbReference type="EMBL" id="JAQIBC010000012">
    <property type="protein sequence ID" value="MDM5264666.1"/>
    <property type="molecule type" value="Genomic_DNA"/>
</dbReference>
<comment type="caution">
    <text evidence="2">The sequence shown here is derived from an EMBL/GenBank/DDBJ whole genome shotgun (WGS) entry which is preliminary data.</text>
</comment>
<proteinExistence type="predicted"/>
<keyword evidence="1" id="KW-0812">Transmembrane</keyword>
<feature type="transmembrane region" description="Helical" evidence="1">
    <location>
        <begin position="6"/>
        <end position="27"/>
    </location>
</feature>
<dbReference type="Proteomes" id="UP001169066">
    <property type="component" value="Unassembled WGS sequence"/>
</dbReference>
<name>A0ABT7QUB5_9BACT</name>
<keyword evidence="3" id="KW-1185">Reference proteome</keyword>
<evidence type="ECO:0000313" key="3">
    <source>
        <dbReference type="Proteomes" id="UP001169066"/>
    </source>
</evidence>
<reference evidence="2" key="1">
    <citation type="submission" date="2023-01" db="EMBL/GenBank/DDBJ databases">
        <title>Sulfurovum sp. XTW-4 genome assembly.</title>
        <authorList>
            <person name="Wang J."/>
        </authorList>
    </citation>
    <scope>NUCLEOTIDE SEQUENCE</scope>
    <source>
        <strain evidence="2">XTW-4</strain>
    </source>
</reference>